<reference evidence="2 3" key="1">
    <citation type="submission" date="2014-04" db="EMBL/GenBank/DDBJ databases">
        <authorList>
            <consortium name="DOE Joint Genome Institute"/>
            <person name="Kuo A."/>
            <person name="Tarkka M."/>
            <person name="Buscot F."/>
            <person name="Kohler A."/>
            <person name="Nagy L.G."/>
            <person name="Floudas D."/>
            <person name="Copeland A."/>
            <person name="Barry K.W."/>
            <person name="Cichocki N."/>
            <person name="Veneault-Fourrey C."/>
            <person name="LaButti K."/>
            <person name="Lindquist E.A."/>
            <person name="Lipzen A."/>
            <person name="Lundell T."/>
            <person name="Morin E."/>
            <person name="Murat C."/>
            <person name="Sun H."/>
            <person name="Tunlid A."/>
            <person name="Henrissat B."/>
            <person name="Grigoriev I.V."/>
            <person name="Hibbett D.S."/>
            <person name="Martin F."/>
            <person name="Nordberg H.P."/>
            <person name="Cantor M.N."/>
            <person name="Hua S.X."/>
        </authorList>
    </citation>
    <scope>NUCLEOTIDE SEQUENCE [LARGE SCALE GENOMIC DNA]</scope>
    <source>
        <strain evidence="2 3">F 1598</strain>
    </source>
</reference>
<dbReference type="Proteomes" id="UP000054166">
    <property type="component" value="Unassembled WGS sequence"/>
</dbReference>
<dbReference type="AlphaFoldDB" id="A0A0C3B5H7"/>
<feature type="region of interest" description="Disordered" evidence="1">
    <location>
        <begin position="45"/>
        <end position="71"/>
    </location>
</feature>
<evidence type="ECO:0000256" key="1">
    <source>
        <dbReference type="SAM" id="MobiDB-lite"/>
    </source>
</evidence>
<proteinExistence type="predicted"/>
<organism evidence="2 3">
    <name type="scientific">Piloderma croceum (strain F 1598)</name>
    <dbReference type="NCBI Taxonomy" id="765440"/>
    <lineage>
        <taxon>Eukaryota</taxon>
        <taxon>Fungi</taxon>
        <taxon>Dikarya</taxon>
        <taxon>Basidiomycota</taxon>
        <taxon>Agaricomycotina</taxon>
        <taxon>Agaricomycetes</taxon>
        <taxon>Agaricomycetidae</taxon>
        <taxon>Atheliales</taxon>
        <taxon>Atheliaceae</taxon>
        <taxon>Piloderma</taxon>
    </lineage>
</organism>
<protein>
    <submittedName>
        <fullName evidence="2">Uncharacterized protein</fullName>
    </submittedName>
</protein>
<sequence>MSRRLNGFFIVCNLLKIGAHKYYMQMLVDVQPGMKYTVLKAHTTPRGRTSNIKPKPSLSRKGKGKQKANFSPSNIIQTSNTAHLGGTLTNWEDSFDENEGNIPWDMKHARKIWMDYKCSTTGKVYVTNVFPKVKCNYLGQWLNNPKTGTLLDLAHTRVQPLCPFDTTCVKWKLVSKIFHSAQ</sequence>
<evidence type="ECO:0000313" key="2">
    <source>
        <dbReference type="EMBL" id="KIM72532.1"/>
    </source>
</evidence>
<name>A0A0C3B5H7_PILCF</name>
<dbReference type="EMBL" id="KN833124">
    <property type="protein sequence ID" value="KIM72532.1"/>
    <property type="molecule type" value="Genomic_DNA"/>
</dbReference>
<dbReference type="HOGENOM" id="CLU_1482560_0_0_1"/>
<reference evidence="3" key="2">
    <citation type="submission" date="2015-01" db="EMBL/GenBank/DDBJ databases">
        <title>Evolutionary Origins and Diversification of the Mycorrhizal Mutualists.</title>
        <authorList>
            <consortium name="DOE Joint Genome Institute"/>
            <consortium name="Mycorrhizal Genomics Consortium"/>
            <person name="Kohler A."/>
            <person name="Kuo A."/>
            <person name="Nagy L.G."/>
            <person name="Floudas D."/>
            <person name="Copeland A."/>
            <person name="Barry K.W."/>
            <person name="Cichocki N."/>
            <person name="Veneault-Fourrey C."/>
            <person name="LaButti K."/>
            <person name="Lindquist E.A."/>
            <person name="Lipzen A."/>
            <person name="Lundell T."/>
            <person name="Morin E."/>
            <person name="Murat C."/>
            <person name="Riley R."/>
            <person name="Ohm R."/>
            <person name="Sun H."/>
            <person name="Tunlid A."/>
            <person name="Henrissat B."/>
            <person name="Grigoriev I.V."/>
            <person name="Hibbett D.S."/>
            <person name="Martin F."/>
        </authorList>
    </citation>
    <scope>NUCLEOTIDE SEQUENCE [LARGE SCALE GENOMIC DNA]</scope>
    <source>
        <strain evidence="3">F 1598</strain>
    </source>
</reference>
<dbReference type="InParanoid" id="A0A0C3B5H7"/>
<evidence type="ECO:0000313" key="3">
    <source>
        <dbReference type="Proteomes" id="UP000054166"/>
    </source>
</evidence>
<accession>A0A0C3B5H7</accession>
<keyword evidence="3" id="KW-1185">Reference proteome</keyword>
<gene>
    <name evidence="2" type="ORF">PILCRDRAFT_93429</name>
</gene>